<evidence type="ECO:0000256" key="1">
    <source>
        <dbReference type="ARBA" id="ARBA00001946"/>
    </source>
</evidence>
<evidence type="ECO:0000256" key="4">
    <source>
        <dbReference type="ARBA" id="ARBA00022603"/>
    </source>
</evidence>
<dbReference type="InterPro" id="IPR026610">
    <property type="entry name" value="Hen1"/>
</dbReference>
<evidence type="ECO:0000256" key="7">
    <source>
        <dbReference type="ARBA" id="ARBA00022723"/>
    </source>
</evidence>
<gene>
    <name evidence="13" type="ORF">OBRU01_10131</name>
</gene>
<accession>A0A0L7LEI7</accession>
<comment type="similarity">
    <text evidence="2">Belongs to the methyltransferase superfamily. HEN1 family.</text>
</comment>
<dbReference type="AlphaFoldDB" id="A0A0L7LEI7"/>
<keyword evidence="4" id="KW-0489">Methyltransferase</keyword>
<keyword evidence="8" id="KW-0460">Magnesium</keyword>
<dbReference type="EC" id="2.1.1.386" evidence="11"/>
<evidence type="ECO:0000256" key="11">
    <source>
        <dbReference type="ARBA" id="ARBA00035025"/>
    </source>
</evidence>
<reference evidence="13 14" key="1">
    <citation type="journal article" date="2015" name="Genome Biol. Evol.">
        <title>The genome of winter moth (Operophtera brumata) provides a genomic perspective on sexual dimorphism and phenology.</title>
        <authorList>
            <person name="Derks M.F."/>
            <person name="Smit S."/>
            <person name="Salis L."/>
            <person name="Schijlen E."/>
            <person name="Bossers A."/>
            <person name="Mateman C."/>
            <person name="Pijl A.S."/>
            <person name="de Ridder D."/>
            <person name="Groenen M.A."/>
            <person name="Visser M.E."/>
            <person name="Megens H.J."/>
        </authorList>
    </citation>
    <scope>NUCLEOTIDE SEQUENCE [LARGE SCALE GENOMIC DNA]</scope>
    <source>
        <strain evidence="13">WM2013NL</strain>
        <tissue evidence="13">Head and thorax</tissue>
    </source>
</reference>
<evidence type="ECO:0000256" key="6">
    <source>
        <dbReference type="ARBA" id="ARBA00022691"/>
    </source>
</evidence>
<protein>
    <recommendedName>
        <fullName evidence="3">Small RNA 2'-O-methyltransferase</fullName>
        <ecNumber evidence="11">2.1.1.386</ecNumber>
    </recommendedName>
</protein>
<dbReference type="PANTHER" id="PTHR21404:SF3">
    <property type="entry name" value="SMALL RNA 2'-O-METHYLTRANSFERASE"/>
    <property type="match status" value="1"/>
</dbReference>
<keyword evidence="9" id="KW-0694">RNA-binding</keyword>
<organism evidence="13 14">
    <name type="scientific">Operophtera brumata</name>
    <name type="common">Winter moth</name>
    <name type="synonym">Phalaena brumata</name>
    <dbReference type="NCBI Taxonomy" id="104452"/>
    <lineage>
        <taxon>Eukaryota</taxon>
        <taxon>Metazoa</taxon>
        <taxon>Ecdysozoa</taxon>
        <taxon>Arthropoda</taxon>
        <taxon>Hexapoda</taxon>
        <taxon>Insecta</taxon>
        <taxon>Pterygota</taxon>
        <taxon>Neoptera</taxon>
        <taxon>Endopterygota</taxon>
        <taxon>Lepidoptera</taxon>
        <taxon>Glossata</taxon>
        <taxon>Ditrysia</taxon>
        <taxon>Geometroidea</taxon>
        <taxon>Geometridae</taxon>
        <taxon>Larentiinae</taxon>
        <taxon>Operophtera</taxon>
    </lineage>
</organism>
<dbReference type="Gene3D" id="3.40.50.150">
    <property type="entry name" value="Vaccinia Virus protein VP39"/>
    <property type="match status" value="1"/>
</dbReference>
<sequence length="437" mass="50742">MIITLQTLMFFRETLLKALDSILRPYYNKFALTFGRNGDVSDEELDEQVFAEFDEEKGVVFYPPVYLQRYAAVSDCLMDERWSGKLEKVVDLGYHDMSFIKYLKEVSGIQCILGVDIESIPLRCSSDLIGCDDYGPKREKPLQVTLFQGNAADPDYRLIGCDAVVAIEMIEHMLPQDLDRLIHTVVESYTELYSEKQSCVTILITTQSNQKSEYTIDTESLLRSTATRLAAFEQHDKTSQCNLDVEAGKNYMMFDYEEMCYDVVVPRRKIDNRVYMIEDVNSRLNCSTLQINKFSKTSQNLIAKNKVDSLVHTREVIDEIRHLTKMLNFNRSGINQSIENGVHIWHNINWGDNAPYWNQYYKLVREYNPPHEFDDDEGSVELSRLEIPMERLMRWDGYQIVDNMVIHSRLVVDNASTLGTQEDDWPDDAVSEVKKYY</sequence>
<dbReference type="GO" id="GO:0005634">
    <property type="term" value="C:nucleus"/>
    <property type="evidence" value="ECO:0007669"/>
    <property type="project" value="TreeGrafter"/>
</dbReference>
<dbReference type="GO" id="GO:0005737">
    <property type="term" value="C:cytoplasm"/>
    <property type="evidence" value="ECO:0007669"/>
    <property type="project" value="TreeGrafter"/>
</dbReference>
<dbReference type="GO" id="GO:0046872">
    <property type="term" value="F:metal ion binding"/>
    <property type="evidence" value="ECO:0007669"/>
    <property type="project" value="UniProtKB-KW"/>
</dbReference>
<comment type="cofactor">
    <cofactor evidence="1">
        <name>Mg(2+)</name>
        <dbReference type="ChEBI" id="CHEBI:18420"/>
    </cofactor>
</comment>
<evidence type="ECO:0000313" key="13">
    <source>
        <dbReference type="EMBL" id="KOB73805.1"/>
    </source>
</evidence>
<dbReference type="PANTHER" id="PTHR21404">
    <property type="entry name" value="HEN1"/>
    <property type="match status" value="1"/>
</dbReference>
<evidence type="ECO:0000256" key="5">
    <source>
        <dbReference type="ARBA" id="ARBA00022679"/>
    </source>
</evidence>
<comment type="catalytic activity">
    <reaction evidence="12">
        <text>small RNA 3'-end nucleotide + S-adenosyl-L-methionine = small RNA 3'-end 2'-O-methylnucleotide + S-adenosyl-L-homocysteine + H(+)</text>
        <dbReference type="Rhea" id="RHEA:37887"/>
        <dbReference type="Rhea" id="RHEA-COMP:10415"/>
        <dbReference type="Rhea" id="RHEA-COMP:10416"/>
        <dbReference type="ChEBI" id="CHEBI:15378"/>
        <dbReference type="ChEBI" id="CHEBI:57856"/>
        <dbReference type="ChEBI" id="CHEBI:59789"/>
        <dbReference type="ChEBI" id="CHEBI:74896"/>
        <dbReference type="ChEBI" id="CHEBI:74898"/>
        <dbReference type="EC" id="2.1.1.386"/>
    </reaction>
</comment>
<dbReference type="GO" id="GO:0034587">
    <property type="term" value="P:piRNA processing"/>
    <property type="evidence" value="ECO:0007669"/>
    <property type="project" value="TreeGrafter"/>
</dbReference>
<dbReference type="GO" id="GO:0030422">
    <property type="term" value="P:siRNA processing"/>
    <property type="evidence" value="ECO:0007669"/>
    <property type="project" value="TreeGrafter"/>
</dbReference>
<evidence type="ECO:0000256" key="3">
    <source>
        <dbReference type="ARBA" id="ARBA00021330"/>
    </source>
</evidence>
<keyword evidence="10" id="KW-0943">RNA-mediated gene silencing</keyword>
<keyword evidence="5" id="KW-0808">Transferase</keyword>
<proteinExistence type="inferred from homology"/>
<evidence type="ECO:0000256" key="12">
    <source>
        <dbReference type="ARBA" id="ARBA00048418"/>
    </source>
</evidence>
<evidence type="ECO:0000256" key="2">
    <source>
        <dbReference type="ARBA" id="ARBA00009026"/>
    </source>
</evidence>
<name>A0A0L7LEI7_OPEBR</name>
<dbReference type="GO" id="GO:0003723">
    <property type="term" value="F:RNA binding"/>
    <property type="evidence" value="ECO:0007669"/>
    <property type="project" value="UniProtKB-KW"/>
</dbReference>
<comment type="caution">
    <text evidence="13">The sequence shown here is derived from an EMBL/GenBank/DDBJ whole genome shotgun (WGS) entry which is preliminary data.</text>
</comment>
<dbReference type="STRING" id="104452.A0A0L7LEI7"/>
<evidence type="ECO:0000256" key="10">
    <source>
        <dbReference type="ARBA" id="ARBA00023158"/>
    </source>
</evidence>
<keyword evidence="7" id="KW-0479">Metal-binding</keyword>
<evidence type="ECO:0000313" key="14">
    <source>
        <dbReference type="Proteomes" id="UP000037510"/>
    </source>
</evidence>
<dbReference type="InterPro" id="IPR029063">
    <property type="entry name" value="SAM-dependent_MTases_sf"/>
</dbReference>
<keyword evidence="14" id="KW-1185">Reference proteome</keyword>
<dbReference type="GO" id="GO:0001510">
    <property type="term" value="P:RNA methylation"/>
    <property type="evidence" value="ECO:0007669"/>
    <property type="project" value="InterPro"/>
</dbReference>
<dbReference type="GO" id="GO:0090486">
    <property type="term" value="F:small RNA 2'-O-methyltransferase activity"/>
    <property type="evidence" value="ECO:0007669"/>
    <property type="project" value="UniProtKB-EC"/>
</dbReference>
<keyword evidence="6" id="KW-0949">S-adenosyl-L-methionine</keyword>
<dbReference type="Proteomes" id="UP000037510">
    <property type="component" value="Unassembled WGS sequence"/>
</dbReference>
<evidence type="ECO:0000256" key="9">
    <source>
        <dbReference type="ARBA" id="ARBA00022884"/>
    </source>
</evidence>
<dbReference type="EMBL" id="JTDY01001463">
    <property type="protein sequence ID" value="KOB73805.1"/>
    <property type="molecule type" value="Genomic_DNA"/>
</dbReference>
<evidence type="ECO:0000256" key="8">
    <source>
        <dbReference type="ARBA" id="ARBA00022842"/>
    </source>
</evidence>